<evidence type="ECO:0000313" key="3">
    <source>
        <dbReference type="Proteomes" id="UP000825935"/>
    </source>
</evidence>
<dbReference type="Pfam" id="PF13181">
    <property type="entry name" value="TPR_8"/>
    <property type="match status" value="1"/>
</dbReference>
<evidence type="ECO:0000256" key="1">
    <source>
        <dbReference type="PROSITE-ProRule" id="PRU00339"/>
    </source>
</evidence>
<dbReference type="PANTHER" id="PTHR45081">
    <property type="entry name" value="EF HAND FAMILY PROTEIN, PUTATIVE, EXPRESSED-RELATED"/>
    <property type="match status" value="1"/>
</dbReference>
<dbReference type="GO" id="GO:0042802">
    <property type="term" value="F:identical protein binding"/>
    <property type="evidence" value="ECO:0007669"/>
    <property type="project" value="InterPro"/>
</dbReference>
<dbReference type="InterPro" id="IPR011717">
    <property type="entry name" value="TPR-4"/>
</dbReference>
<dbReference type="InterPro" id="IPR011990">
    <property type="entry name" value="TPR-like_helical_dom_sf"/>
</dbReference>
<proteinExistence type="predicted"/>
<dbReference type="InterPro" id="IPR019734">
    <property type="entry name" value="TPR_rpt"/>
</dbReference>
<sequence length="650" mass="73555">MNQRRKKDDMGSLTFGWVRDAESRDGSAATQIVIGKRPWEDIGPDYLNFQKAVAEIWKRADQGRTQDEAYDAHMASGRILFDHRLYKEALSSFRRAAQIRPVKVKPHFQEGNTLFALGRITEAREAYNSALQAAEEDSDCLVPQIHVNLGIALESEGMLLGATEHYKEAAIKEPKHYRALKLLGSALYGVGEYRAAKEALLEAISLNPDYADAHCELGSVLHALGDHDEASAEFERALELRPNHIEALYNLATLLKDIGRYQKAAMLYQKILILQEDHWRAQLNRAVSLLGAGDIDESRRAFKEAYKMTGRSELHDAIAHLQQMENGHQGLLSFFKGGDTNFGVVSNDIMAKDNFIVVEPTRFRRVNAKTTPRQLLAFALDVRQFQKHTRFNRCDVSNLKRELSQVLLPNPSQQTIVSEKMIRKDALENIVHSLLSFLKPEAFQGAIKLVNERILLPIDSTASGRVDLGMVFSVFALICGGSLERRKRVAFDALVFRSPRTIDGEISNKDLKDYIKLLRIAYLRTKDEINSNDNVTEDHTTLSFPEFAEVLDDPDSGFGILNILSKLEMEDHVRHGRHLCAVCCYPITGPRFKETKVKFNLCSLCYSSGKVPSSSKHEENYHFKELNGETNTVKEKLQNYRQPFKSCLQE</sequence>
<dbReference type="Gene3D" id="1.25.40.10">
    <property type="entry name" value="Tetratricopeptide repeat domain"/>
    <property type="match status" value="3"/>
</dbReference>
<evidence type="ECO:0008006" key="4">
    <source>
        <dbReference type="Google" id="ProtNLM"/>
    </source>
</evidence>
<keyword evidence="3" id="KW-1185">Reference proteome</keyword>
<feature type="repeat" description="TPR" evidence="1">
    <location>
        <begin position="70"/>
        <end position="103"/>
    </location>
</feature>
<feature type="repeat" description="TPR" evidence="1">
    <location>
        <begin position="245"/>
        <end position="278"/>
    </location>
</feature>
<feature type="repeat" description="TPR" evidence="1">
    <location>
        <begin position="177"/>
        <end position="210"/>
    </location>
</feature>
<keyword evidence="1" id="KW-0802">TPR repeat</keyword>
<dbReference type="AlphaFoldDB" id="A0A8T2Q3R9"/>
<name>A0A8T2Q3R9_CERRI</name>
<dbReference type="PANTHER" id="PTHR45081:SF1">
    <property type="entry name" value="EF HAND FAMILY PROTEIN, PUTATIVE, EXPRESSED-RELATED"/>
    <property type="match status" value="1"/>
</dbReference>
<dbReference type="SUPFAM" id="SSF48452">
    <property type="entry name" value="TPR-like"/>
    <property type="match status" value="2"/>
</dbReference>
<dbReference type="EMBL" id="CM035443">
    <property type="protein sequence ID" value="KAH7278315.1"/>
    <property type="molecule type" value="Genomic_DNA"/>
</dbReference>
<dbReference type="OrthoDB" id="9991317at2759"/>
<dbReference type="PROSITE" id="PS50293">
    <property type="entry name" value="TPR_REGION"/>
    <property type="match status" value="1"/>
</dbReference>
<dbReference type="Pfam" id="PF13432">
    <property type="entry name" value="TPR_16"/>
    <property type="match status" value="1"/>
</dbReference>
<reference evidence="2" key="1">
    <citation type="submission" date="2021-08" db="EMBL/GenBank/DDBJ databases">
        <title>WGS assembly of Ceratopteris richardii.</title>
        <authorList>
            <person name="Marchant D.B."/>
            <person name="Chen G."/>
            <person name="Jenkins J."/>
            <person name="Shu S."/>
            <person name="Leebens-Mack J."/>
            <person name="Grimwood J."/>
            <person name="Schmutz J."/>
            <person name="Soltis P."/>
            <person name="Soltis D."/>
            <person name="Chen Z.-H."/>
        </authorList>
    </citation>
    <scope>NUCLEOTIDE SEQUENCE</scope>
    <source>
        <strain evidence="2">Whitten #5841</strain>
        <tissue evidence="2">Leaf</tissue>
    </source>
</reference>
<dbReference type="Gene3D" id="1.10.238.10">
    <property type="entry name" value="EF-hand"/>
    <property type="match status" value="1"/>
</dbReference>
<dbReference type="PROSITE" id="PS50005">
    <property type="entry name" value="TPR"/>
    <property type="match status" value="4"/>
</dbReference>
<accession>A0A8T2Q3R9</accession>
<dbReference type="SMART" id="SM00028">
    <property type="entry name" value="TPR"/>
    <property type="match status" value="7"/>
</dbReference>
<evidence type="ECO:0000313" key="2">
    <source>
        <dbReference type="EMBL" id="KAH7278315.1"/>
    </source>
</evidence>
<dbReference type="Pfam" id="PF07721">
    <property type="entry name" value="TPR_4"/>
    <property type="match status" value="1"/>
</dbReference>
<dbReference type="Proteomes" id="UP000825935">
    <property type="component" value="Chromosome 38"/>
</dbReference>
<gene>
    <name evidence="2" type="ORF">KP509_38G035400</name>
</gene>
<dbReference type="GO" id="GO:0005886">
    <property type="term" value="C:plasma membrane"/>
    <property type="evidence" value="ECO:0007669"/>
    <property type="project" value="TreeGrafter"/>
</dbReference>
<feature type="repeat" description="TPR" evidence="1">
    <location>
        <begin position="211"/>
        <end position="244"/>
    </location>
</feature>
<comment type="caution">
    <text evidence="2">The sequence shown here is derived from an EMBL/GenBank/DDBJ whole genome shotgun (WGS) entry which is preliminary data.</text>
</comment>
<organism evidence="2 3">
    <name type="scientific">Ceratopteris richardii</name>
    <name type="common">Triangle waterfern</name>
    <dbReference type="NCBI Taxonomy" id="49495"/>
    <lineage>
        <taxon>Eukaryota</taxon>
        <taxon>Viridiplantae</taxon>
        <taxon>Streptophyta</taxon>
        <taxon>Embryophyta</taxon>
        <taxon>Tracheophyta</taxon>
        <taxon>Polypodiopsida</taxon>
        <taxon>Polypodiidae</taxon>
        <taxon>Polypodiales</taxon>
        <taxon>Pteridineae</taxon>
        <taxon>Pteridaceae</taxon>
        <taxon>Parkerioideae</taxon>
        <taxon>Ceratopteris</taxon>
    </lineage>
</organism>
<protein>
    <recommendedName>
        <fullName evidence="4">Tetratricopeptide repeat protein</fullName>
    </recommendedName>
</protein>
<dbReference type="Pfam" id="PF13424">
    <property type="entry name" value="TPR_12"/>
    <property type="match status" value="1"/>
</dbReference>